<evidence type="ECO:0000259" key="11">
    <source>
        <dbReference type="Pfam" id="PF12627"/>
    </source>
</evidence>
<evidence type="ECO:0000256" key="2">
    <source>
        <dbReference type="ARBA" id="ARBA00022679"/>
    </source>
</evidence>
<evidence type="ECO:0000313" key="13">
    <source>
        <dbReference type="Proteomes" id="UP000179003"/>
    </source>
</evidence>
<evidence type="ECO:0000256" key="1">
    <source>
        <dbReference type="ARBA" id="ARBA00001946"/>
    </source>
</evidence>
<dbReference type="GO" id="GO:0000049">
    <property type="term" value="F:tRNA binding"/>
    <property type="evidence" value="ECO:0007669"/>
    <property type="project" value="TreeGrafter"/>
</dbReference>
<dbReference type="GO" id="GO:0016779">
    <property type="term" value="F:nucleotidyltransferase activity"/>
    <property type="evidence" value="ECO:0007669"/>
    <property type="project" value="UniProtKB-KW"/>
</dbReference>
<dbReference type="InterPro" id="IPR006675">
    <property type="entry name" value="HDIG_dom"/>
</dbReference>
<evidence type="ECO:0000259" key="9">
    <source>
        <dbReference type="Pfam" id="PF01743"/>
    </source>
</evidence>
<evidence type="ECO:0000313" key="12">
    <source>
        <dbReference type="EMBL" id="OGD67353.1"/>
    </source>
</evidence>
<dbReference type="Gene3D" id="1.10.3090.10">
    <property type="entry name" value="cca-adding enzyme, domain 2"/>
    <property type="match status" value="1"/>
</dbReference>
<feature type="domain" description="tRNA nucleotidyltransferase/poly(A) polymerase RNA and SrmB- binding" evidence="11">
    <location>
        <begin position="177"/>
        <end position="237"/>
    </location>
</feature>
<protein>
    <recommendedName>
        <fullName evidence="14">HD domain-containing protein</fullName>
    </recommendedName>
</protein>
<dbReference type="PANTHER" id="PTHR46173:SF1">
    <property type="entry name" value="CCA TRNA NUCLEOTIDYLTRANSFERASE 1, MITOCHONDRIAL"/>
    <property type="match status" value="1"/>
</dbReference>
<comment type="caution">
    <text evidence="12">The sequence shown here is derived from an EMBL/GenBank/DDBJ whole genome shotgun (WGS) entry which is preliminary data.</text>
</comment>
<evidence type="ECO:0000256" key="4">
    <source>
        <dbReference type="ARBA" id="ARBA00022695"/>
    </source>
</evidence>
<dbReference type="SUPFAM" id="SSF81301">
    <property type="entry name" value="Nucleotidyltransferase"/>
    <property type="match status" value="1"/>
</dbReference>
<accession>A0A1F5EJ13</accession>
<name>A0A1F5EJ13_9BACT</name>
<evidence type="ECO:0008006" key="14">
    <source>
        <dbReference type="Google" id="ProtNLM"/>
    </source>
</evidence>
<feature type="domain" description="Poly A polymerase head" evidence="9">
    <location>
        <begin position="24"/>
        <end position="149"/>
    </location>
</feature>
<dbReference type="Pfam" id="PF01966">
    <property type="entry name" value="HD"/>
    <property type="match status" value="1"/>
</dbReference>
<keyword evidence="4" id="KW-0548">Nucleotidyltransferase</keyword>
<dbReference type="InterPro" id="IPR006674">
    <property type="entry name" value="HD_domain"/>
</dbReference>
<keyword evidence="8" id="KW-0694">RNA-binding</keyword>
<dbReference type="GO" id="GO:0046872">
    <property type="term" value="F:metal ion binding"/>
    <property type="evidence" value="ECO:0007669"/>
    <property type="project" value="UniProtKB-KW"/>
</dbReference>
<proteinExistence type="inferred from homology"/>
<keyword evidence="2 8" id="KW-0808">Transferase</keyword>
<dbReference type="NCBIfam" id="TIGR00277">
    <property type="entry name" value="HDIG"/>
    <property type="match status" value="1"/>
</dbReference>
<dbReference type="InterPro" id="IPR003607">
    <property type="entry name" value="HD/PDEase_dom"/>
</dbReference>
<evidence type="ECO:0000256" key="8">
    <source>
        <dbReference type="RuleBase" id="RU003953"/>
    </source>
</evidence>
<evidence type="ECO:0000256" key="6">
    <source>
        <dbReference type="ARBA" id="ARBA00022741"/>
    </source>
</evidence>
<dbReference type="GO" id="GO:0008033">
    <property type="term" value="P:tRNA processing"/>
    <property type="evidence" value="ECO:0007669"/>
    <property type="project" value="UniProtKB-KW"/>
</dbReference>
<organism evidence="12 13">
    <name type="scientific">Candidatus Campbellbacteria bacterium RIFOXYC2_FULL_35_25</name>
    <dbReference type="NCBI Taxonomy" id="1797582"/>
    <lineage>
        <taxon>Bacteria</taxon>
        <taxon>Candidatus Campbelliibacteriota</taxon>
    </lineage>
</organism>
<dbReference type="Gene3D" id="3.30.460.10">
    <property type="entry name" value="Beta Polymerase, domain 2"/>
    <property type="match status" value="1"/>
</dbReference>
<comment type="similarity">
    <text evidence="8">Belongs to the tRNA nucleotidyltransferase/poly(A) polymerase family.</text>
</comment>
<keyword evidence="6" id="KW-0547">Nucleotide-binding</keyword>
<dbReference type="Pfam" id="PF12627">
    <property type="entry name" value="PolyA_pol_RNAbd"/>
    <property type="match status" value="1"/>
</dbReference>
<evidence type="ECO:0000256" key="3">
    <source>
        <dbReference type="ARBA" id="ARBA00022694"/>
    </source>
</evidence>
<dbReference type="PANTHER" id="PTHR46173">
    <property type="entry name" value="CCA TRNA NUCLEOTIDYLTRANSFERASE 1, MITOCHONDRIAL"/>
    <property type="match status" value="1"/>
</dbReference>
<dbReference type="Pfam" id="PF01743">
    <property type="entry name" value="PolyA_pol"/>
    <property type="match status" value="1"/>
</dbReference>
<dbReference type="CDD" id="cd00077">
    <property type="entry name" value="HDc"/>
    <property type="match status" value="1"/>
</dbReference>
<keyword evidence="3" id="KW-0819">tRNA processing</keyword>
<evidence type="ECO:0000256" key="5">
    <source>
        <dbReference type="ARBA" id="ARBA00022723"/>
    </source>
</evidence>
<dbReference type="SUPFAM" id="SSF81891">
    <property type="entry name" value="Poly A polymerase C-terminal region-like"/>
    <property type="match status" value="1"/>
</dbReference>
<sequence length="489" mass="56725">MTNFVIPKEILKITETLEKAGFDAYLVGGCVRDLILKRVPKDWDITTNATPEQIQGLFEHTYYENTYGTVGVVNDESKDETLKNVEVTPYRLETKYSDSRHPDSVLFSNKLEDDLKRRDFTMNAIAYNPTNKNIVDLFGGQEDIKNKIIKTVGESDNRFSEDALRMLRAVRFEAELNFEIENKTKESIKKLSDKLEKISKERIKDEFVKIIMSKNPMKAIETAHDLNILKYIIPELEEGVDNTQKGAHIYTIWEHNLRALQHSADKDWPLHVRLAALFHDIGKPKSKRFDKIKNENTFYGHDVVGEKMTKEIMGRLKFDKNTTEIVTKLVRNHLFFSDIEKITLSAVRRIIKNVGPELVWDLMKVRFCDRIGMGRPVENPYRLRKYHSMIEEAMKDPVSVGMLKIDGLVLINVLKEKPGPKLGYTLHALLEEVLDDPKLNTEEYLQKRAKELLELPYEKLKKLGEEGRDKKDVEEAKEVEEIRKKFGVK</sequence>
<dbReference type="EMBL" id="MFAE01000006">
    <property type="protein sequence ID" value="OGD67353.1"/>
    <property type="molecule type" value="Genomic_DNA"/>
</dbReference>
<keyword evidence="7" id="KW-0460">Magnesium</keyword>
<dbReference type="InterPro" id="IPR002646">
    <property type="entry name" value="PolA_pol_head_dom"/>
</dbReference>
<dbReference type="CDD" id="cd05398">
    <property type="entry name" value="NT_ClassII-CCAase"/>
    <property type="match status" value="1"/>
</dbReference>
<dbReference type="InterPro" id="IPR043519">
    <property type="entry name" value="NT_sf"/>
</dbReference>
<dbReference type="STRING" id="1797582.A2442_01150"/>
<feature type="domain" description="HD" evidence="10">
    <location>
        <begin position="269"/>
        <end position="345"/>
    </location>
</feature>
<comment type="cofactor">
    <cofactor evidence="1">
        <name>Mg(2+)</name>
        <dbReference type="ChEBI" id="CHEBI:18420"/>
    </cofactor>
</comment>
<dbReference type="AlphaFoldDB" id="A0A1F5EJ13"/>
<reference evidence="12 13" key="1">
    <citation type="journal article" date="2016" name="Nat. Commun.">
        <title>Thousands of microbial genomes shed light on interconnected biogeochemical processes in an aquifer system.</title>
        <authorList>
            <person name="Anantharaman K."/>
            <person name="Brown C.T."/>
            <person name="Hug L.A."/>
            <person name="Sharon I."/>
            <person name="Castelle C.J."/>
            <person name="Probst A.J."/>
            <person name="Thomas B.C."/>
            <person name="Singh A."/>
            <person name="Wilkins M.J."/>
            <person name="Karaoz U."/>
            <person name="Brodie E.L."/>
            <person name="Williams K.H."/>
            <person name="Hubbard S.S."/>
            <person name="Banfield J.F."/>
        </authorList>
    </citation>
    <scope>NUCLEOTIDE SEQUENCE [LARGE SCALE GENOMIC DNA]</scope>
</reference>
<gene>
    <name evidence="12" type="ORF">A2442_01150</name>
</gene>
<keyword evidence="5" id="KW-0479">Metal-binding</keyword>
<evidence type="ECO:0000256" key="7">
    <source>
        <dbReference type="ARBA" id="ARBA00022842"/>
    </source>
</evidence>
<dbReference type="GO" id="GO:0000166">
    <property type="term" value="F:nucleotide binding"/>
    <property type="evidence" value="ECO:0007669"/>
    <property type="project" value="UniProtKB-KW"/>
</dbReference>
<evidence type="ECO:0000259" key="10">
    <source>
        <dbReference type="Pfam" id="PF01966"/>
    </source>
</evidence>
<dbReference type="InterPro" id="IPR050264">
    <property type="entry name" value="Bact_CCA-adding_enz_type3_sf"/>
</dbReference>
<dbReference type="Proteomes" id="UP000179003">
    <property type="component" value="Unassembled WGS sequence"/>
</dbReference>
<dbReference type="Gene3D" id="1.10.246.80">
    <property type="match status" value="1"/>
</dbReference>
<dbReference type="InterPro" id="IPR032828">
    <property type="entry name" value="PolyA_RNA-bd"/>
</dbReference>